<dbReference type="STRING" id="31234.E3NAA2"/>
<gene>
    <name evidence="3" type="ORF">CRE_25843</name>
</gene>
<feature type="compositionally biased region" description="Basic and acidic residues" evidence="1">
    <location>
        <begin position="275"/>
        <end position="284"/>
    </location>
</feature>
<evidence type="ECO:0000256" key="1">
    <source>
        <dbReference type="SAM" id="MobiDB-lite"/>
    </source>
</evidence>
<evidence type="ECO:0000313" key="3">
    <source>
        <dbReference type="EMBL" id="EFO91021.1"/>
    </source>
</evidence>
<organism evidence="4">
    <name type="scientific">Caenorhabditis remanei</name>
    <name type="common">Caenorhabditis vulgaris</name>
    <dbReference type="NCBI Taxonomy" id="31234"/>
    <lineage>
        <taxon>Eukaryota</taxon>
        <taxon>Metazoa</taxon>
        <taxon>Ecdysozoa</taxon>
        <taxon>Nematoda</taxon>
        <taxon>Chromadorea</taxon>
        <taxon>Rhabditida</taxon>
        <taxon>Rhabditina</taxon>
        <taxon>Rhabditomorpha</taxon>
        <taxon>Rhabditoidea</taxon>
        <taxon>Rhabditidae</taxon>
        <taxon>Peloderinae</taxon>
        <taxon>Caenorhabditis</taxon>
    </lineage>
</organism>
<feature type="compositionally biased region" description="Polar residues" evidence="1">
    <location>
        <begin position="317"/>
        <end position="341"/>
    </location>
</feature>
<dbReference type="Proteomes" id="UP000008281">
    <property type="component" value="Unassembled WGS sequence"/>
</dbReference>
<feature type="region of interest" description="Disordered" evidence="1">
    <location>
        <begin position="274"/>
        <end position="341"/>
    </location>
</feature>
<dbReference type="InterPro" id="IPR056680">
    <property type="entry name" value="DUF7778"/>
</dbReference>
<dbReference type="FunCoup" id="E3NAA2">
    <property type="interactions" value="1764"/>
</dbReference>
<evidence type="ECO:0000313" key="4">
    <source>
        <dbReference type="Proteomes" id="UP000008281"/>
    </source>
</evidence>
<dbReference type="EMBL" id="DS268573">
    <property type="protein sequence ID" value="EFO91021.1"/>
    <property type="molecule type" value="Genomic_DNA"/>
</dbReference>
<feature type="compositionally biased region" description="Basic and acidic residues" evidence="1">
    <location>
        <begin position="182"/>
        <end position="191"/>
    </location>
</feature>
<dbReference type="Pfam" id="PF24998">
    <property type="entry name" value="DUF7778"/>
    <property type="match status" value="1"/>
</dbReference>
<accession>E3NAA2</accession>
<feature type="region of interest" description="Disordered" evidence="1">
    <location>
        <begin position="30"/>
        <end position="49"/>
    </location>
</feature>
<dbReference type="HOGENOM" id="CLU_485929_0_0_1"/>
<feature type="region of interest" description="Disordered" evidence="1">
    <location>
        <begin position="60"/>
        <end position="234"/>
    </location>
</feature>
<feature type="domain" description="DUF7778" evidence="2">
    <location>
        <begin position="351"/>
        <end position="475"/>
    </location>
</feature>
<proteinExistence type="predicted"/>
<dbReference type="PANTHER" id="PTHR36947">
    <property type="entry name" value="PROTEIN CBG04364"/>
    <property type="match status" value="1"/>
</dbReference>
<name>E3NAA2_CAERE</name>
<keyword evidence="4" id="KW-1185">Reference proteome</keyword>
<dbReference type="eggNOG" id="ENOG502R2AM">
    <property type="taxonomic scope" value="Eukaryota"/>
</dbReference>
<feature type="compositionally biased region" description="Basic and acidic residues" evidence="1">
    <location>
        <begin position="152"/>
        <end position="173"/>
    </location>
</feature>
<feature type="compositionally biased region" description="Basic and acidic residues" evidence="1">
    <location>
        <begin position="92"/>
        <end position="113"/>
    </location>
</feature>
<dbReference type="OrthoDB" id="5861049at2759"/>
<feature type="region of interest" description="Disordered" evidence="1">
    <location>
        <begin position="492"/>
        <end position="522"/>
    </location>
</feature>
<feature type="compositionally biased region" description="Low complexity" evidence="1">
    <location>
        <begin position="197"/>
        <end position="224"/>
    </location>
</feature>
<feature type="compositionally biased region" description="Basic and acidic residues" evidence="1">
    <location>
        <begin position="63"/>
        <end position="85"/>
    </location>
</feature>
<feature type="compositionally biased region" description="Acidic residues" evidence="1">
    <location>
        <begin position="497"/>
        <end position="506"/>
    </location>
</feature>
<sequence>MGKMETWEVTGRTEDTITVMYKRRVYKEETFPTSPGEKDEILKKEEMDDETRAVLKRLSGLNERIRKEYLMEKKPSKNNRKEDKKKNKNKEKRTSPKPKDVKAETPEDKDDHVTVNGVLVRKAQGSEPCDHRGVPLTHPMAVTPFPGARSAAQRERARKMLKEVAKKMHDDSLKKKKKKKNPEKEEKNEKKEKKKVSSSSKSSKASKTSTTTSTKASKASTKSKSSNKKMGCDKCGSCQKCIHRCSQKHAAEQKVTTQEREKFLRGISRLRQKIVKPERSREKASQSPYDVTQSESEIELSSESSSKRESAKKKKNLPTTKNQSIMTASNQEAHVSSPRTTNVDLATRLNKYIPLPARPEFRLKYVLQRGTVLSFIRSKPAHFWRSNHISELKMRYLSVTENGYLVVYEDNVQGLVIDLREVRNVICNADRQVEIPKKESQLRCHIKIRLPRGNIHLFLREEDVHKWTCAIMRGSSMKIEEEDDLTTAIEANKDSEDSVESSDSDEFEKKVEESEEGDRVNSSIFAEKIENSIRSLYKEIQKEEEIEVKKEKKWWTRSLRC</sequence>
<reference evidence="3" key="1">
    <citation type="submission" date="2007-07" db="EMBL/GenBank/DDBJ databases">
        <title>PCAP assembly of the Caenorhabditis remanei genome.</title>
        <authorList>
            <consortium name="The Caenorhabditis remanei Sequencing Consortium"/>
            <person name="Wilson R.K."/>
        </authorList>
    </citation>
    <scope>NUCLEOTIDE SEQUENCE [LARGE SCALE GENOMIC DNA]</scope>
    <source>
        <strain evidence="3">PB4641</strain>
    </source>
</reference>
<dbReference type="InParanoid" id="E3NAA2"/>
<protein>
    <recommendedName>
        <fullName evidence="2">DUF7778 domain-containing protein</fullName>
    </recommendedName>
</protein>
<dbReference type="AlphaFoldDB" id="E3NAA2"/>
<evidence type="ECO:0000259" key="2">
    <source>
        <dbReference type="Pfam" id="PF24998"/>
    </source>
</evidence>
<dbReference type="PANTHER" id="PTHR36947:SF10">
    <property type="entry name" value="PH DOMAIN-CONTAINING PROTEIN"/>
    <property type="match status" value="1"/>
</dbReference>